<protein>
    <recommendedName>
        <fullName evidence="4">Glycoside hydrolase family 42 N-terminal domain-containing protein</fullName>
    </recommendedName>
</protein>
<dbReference type="EMBL" id="GL871268">
    <property type="protein sequence ID" value="EGC31216.1"/>
    <property type="molecule type" value="Genomic_DNA"/>
</dbReference>
<dbReference type="InParanoid" id="F0ZXV3"/>
<dbReference type="eggNOG" id="ENOG502RCKK">
    <property type="taxonomic scope" value="Eukaryota"/>
</dbReference>
<evidence type="ECO:0008006" key="4">
    <source>
        <dbReference type="Google" id="ProtNLM"/>
    </source>
</evidence>
<accession>F0ZXV3</accession>
<dbReference type="OrthoDB" id="10582809at2759"/>
<dbReference type="SUPFAM" id="SSF51445">
    <property type="entry name" value="(Trans)glycosidases"/>
    <property type="match status" value="1"/>
</dbReference>
<proteinExistence type="predicted"/>
<keyword evidence="3" id="KW-1185">Reference proteome</keyword>
<dbReference type="InterPro" id="IPR051923">
    <property type="entry name" value="Glycosyl_Hydrolase_39"/>
</dbReference>
<dbReference type="VEuPathDB" id="AmoebaDB:DICPUDRAFT_82865"/>
<dbReference type="GO" id="GO:0004553">
    <property type="term" value="F:hydrolase activity, hydrolyzing O-glycosyl compounds"/>
    <property type="evidence" value="ECO:0000318"/>
    <property type="project" value="GO_Central"/>
</dbReference>
<reference evidence="3" key="1">
    <citation type="journal article" date="2011" name="Genome Biol.">
        <title>Comparative genomics of the social amoebae Dictyostelium discoideum and Dictyostelium purpureum.</title>
        <authorList>
            <consortium name="US DOE Joint Genome Institute (JGI-PGF)"/>
            <person name="Sucgang R."/>
            <person name="Kuo A."/>
            <person name="Tian X."/>
            <person name="Salerno W."/>
            <person name="Parikh A."/>
            <person name="Feasley C.L."/>
            <person name="Dalin E."/>
            <person name="Tu H."/>
            <person name="Huang E."/>
            <person name="Barry K."/>
            <person name="Lindquist E."/>
            <person name="Shapiro H."/>
            <person name="Bruce D."/>
            <person name="Schmutz J."/>
            <person name="Salamov A."/>
            <person name="Fey P."/>
            <person name="Gaudet P."/>
            <person name="Anjard C."/>
            <person name="Babu M.M."/>
            <person name="Basu S."/>
            <person name="Bushmanova Y."/>
            <person name="van der Wel H."/>
            <person name="Katoh-Kurasawa M."/>
            <person name="Dinh C."/>
            <person name="Coutinho P.M."/>
            <person name="Saito T."/>
            <person name="Elias M."/>
            <person name="Schaap P."/>
            <person name="Kay R.R."/>
            <person name="Henrissat B."/>
            <person name="Eichinger L."/>
            <person name="Rivero F."/>
            <person name="Putnam N.H."/>
            <person name="West C.M."/>
            <person name="Loomis W.F."/>
            <person name="Chisholm R.L."/>
            <person name="Shaulsky G."/>
            <person name="Strassmann J.E."/>
            <person name="Queller D.C."/>
            <person name="Kuspa A."/>
            <person name="Grigoriev I.V."/>
        </authorList>
    </citation>
    <scope>NUCLEOTIDE SEQUENCE [LARGE SCALE GENOMIC DNA]</scope>
    <source>
        <strain evidence="3">QSDP1</strain>
    </source>
</reference>
<feature type="signal peptide" evidence="1">
    <location>
        <begin position="1"/>
        <end position="19"/>
    </location>
</feature>
<dbReference type="KEGG" id="dpp:DICPUDRAFT_82865"/>
<dbReference type="RefSeq" id="XP_003292246.1">
    <property type="nucleotide sequence ID" value="XM_003292198.1"/>
</dbReference>
<dbReference type="PANTHER" id="PTHR12631">
    <property type="entry name" value="ALPHA-L-IDURONIDASE"/>
    <property type="match status" value="1"/>
</dbReference>
<dbReference type="GeneID" id="10505994"/>
<sequence length="486" mass="54816">MKIKLILIIILNIFIFINGQNNKVLIKSLNRDINFLDFFGINCEFNLFSSDGVSTQIAFIKALNKVNWIRIGIRFDELQPQENEPIKWESLDAPMSQIKASGLNTIVYFTGAPKWASVYTTDDGEFSPFYPPKDNNVFANVLLEMAKRYPFVKYWQVWDKMNDDLYWKSSSADDYSSLFEACVDVFKANKLDGLLSVGSFSEFGYYSPDDTNNMIDDLVKLDLFKGYTASYQPYTAYPESTTNTLPIDFADQNQSYLLVSSALNQVLKTAGAPMVFSSSWGWSSNNTDKGETLQANYIVKRLFMDIFSNFDKSFIYSLADIPNPSSNTDSSINYYGLLTGSLNKKDAFKELEMVFQITGLTLTKPENLKSEILGVQDGLVFYTFKKTTTNTTLVAFYTTNKEQTITLTGLTGEKAQRLDFGATYTNKLDIVNGSLTLSVNSTMSFLEYPIKDDSSDEPSDSISSFKASSFCLILILNIIILFIFSL</sequence>
<evidence type="ECO:0000313" key="3">
    <source>
        <dbReference type="Proteomes" id="UP000001064"/>
    </source>
</evidence>
<dbReference type="Proteomes" id="UP000001064">
    <property type="component" value="Unassembled WGS sequence"/>
</dbReference>
<dbReference type="OMA" id="FVKYWQV"/>
<dbReference type="FunCoup" id="F0ZXV3">
    <property type="interactions" value="12"/>
</dbReference>
<name>F0ZXV3_DICPU</name>
<dbReference type="Gene3D" id="3.20.20.80">
    <property type="entry name" value="Glycosidases"/>
    <property type="match status" value="1"/>
</dbReference>
<dbReference type="AlphaFoldDB" id="F0ZXV3"/>
<organism evidence="2 3">
    <name type="scientific">Dictyostelium purpureum</name>
    <name type="common">Slime mold</name>
    <dbReference type="NCBI Taxonomy" id="5786"/>
    <lineage>
        <taxon>Eukaryota</taxon>
        <taxon>Amoebozoa</taxon>
        <taxon>Evosea</taxon>
        <taxon>Eumycetozoa</taxon>
        <taxon>Dictyostelia</taxon>
        <taxon>Dictyosteliales</taxon>
        <taxon>Dictyosteliaceae</taxon>
        <taxon>Dictyostelium</taxon>
    </lineage>
</organism>
<dbReference type="PANTHER" id="PTHR12631:SF6">
    <property type="entry name" value="GLYCOSIDASE SUPERFAMILY PROTEIN"/>
    <property type="match status" value="1"/>
</dbReference>
<keyword evidence="1" id="KW-0732">Signal</keyword>
<evidence type="ECO:0000256" key="1">
    <source>
        <dbReference type="SAM" id="SignalP"/>
    </source>
</evidence>
<evidence type="ECO:0000313" key="2">
    <source>
        <dbReference type="EMBL" id="EGC31216.1"/>
    </source>
</evidence>
<dbReference type="InterPro" id="IPR017853">
    <property type="entry name" value="GH"/>
</dbReference>
<feature type="chain" id="PRO_5003263933" description="Glycoside hydrolase family 42 N-terminal domain-containing protein" evidence="1">
    <location>
        <begin position="20"/>
        <end position="486"/>
    </location>
</feature>
<gene>
    <name evidence="2" type="ORF">DICPUDRAFT_82865</name>
</gene>